<evidence type="ECO:0000256" key="3">
    <source>
        <dbReference type="ARBA" id="ARBA00022679"/>
    </source>
</evidence>
<feature type="transmembrane region" description="Helical" evidence="8">
    <location>
        <begin position="225"/>
        <end position="243"/>
    </location>
</feature>
<evidence type="ECO:0000256" key="5">
    <source>
        <dbReference type="ARBA" id="ARBA00022989"/>
    </source>
</evidence>
<dbReference type="GO" id="GO:0071555">
    <property type="term" value="P:cell wall organization"/>
    <property type="evidence" value="ECO:0007669"/>
    <property type="project" value="TreeGrafter"/>
</dbReference>
<dbReference type="Pfam" id="PF00953">
    <property type="entry name" value="Glycos_transf_4"/>
    <property type="match status" value="1"/>
</dbReference>
<keyword evidence="6 8" id="KW-0472">Membrane</keyword>
<dbReference type="PROSITE" id="PS01348">
    <property type="entry name" value="MRAY_2"/>
    <property type="match status" value="1"/>
</dbReference>
<reference evidence="9 10" key="1">
    <citation type="submission" date="2018-11" db="EMBL/GenBank/DDBJ databases">
        <title>YIM 102482-1 draft genome.</title>
        <authorList>
            <person name="Li G."/>
            <person name="Jiang Y."/>
        </authorList>
    </citation>
    <scope>NUCLEOTIDE SEQUENCE [LARGE SCALE GENOMIC DNA]</scope>
    <source>
        <strain evidence="9 10">YIM 102482-1</strain>
    </source>
</reference>
<feature type="transmembrane region" description="Helical" evidence="8">
    <location>
        <begin position="312"/>
        <end position="333"/>
    </location>
</feature>
<gene>
    <name evidence="9" type="ORF">EG850_00730</name>
</gene>
<feature type="binding site" evidence="7">
    <location>
        <position position="224"/>
    </location>
    <ligand>
        <name>Mg(2+)</name>
        <dbReference type="ChEBI" id="CHEBI:18420"/>
    </ligand>
</feature>
<feature type="transmembrane region" description="Helical" evidence="8">
    <location>
        <begin position="255"/>
        <end position="281"/>
    </location>
</feature>
<dbReference type="CDD" id="cd06853">
    <property type="entry name" value="GT_WecA_like"/>
    <property type="match status" value="1"/>
</dbReference>
<feature type="transmembrane region" description="Helical" evidence="8">
    <location>
        <begin position="48"/>
        <end position="74"/>
    </location>
</feature>
<feature type="binding site" evidence="7">
    <location>
        <position position="157"/>
    </location>
    <ligand>
        <name>Mg(2+)</name>
        <dbReference type="ChEBI" id="CHEBI:18420"/>
    </ligand>
</feature>
<keyword evidence="3 9" id="KW-0808">Transferase</keyword>
<evidence type="ECO:0000256" key="4">
    <source>
        <dbReference type="ARBA" id="ARBA00022692"/>
    </source>
</evidence>
<evidence type="ECO:0000256" key="8">
    <source>
        <dbReference type="SAM" id="Phobius"/>
    </source>
</evidence>
<keyword evidence="2" id="KW-1003">Cell membrane</keyword>
<dbReference type="Proteomes" id="UP000274391">
    <property type="component" value="Unassembled WGS sequence"/>
</dbReference>
<name>A0A3P3W0Z7_9MICO</name>
<organism evidence="9 10">
    <name type="scientific">Gulosibacter macacae</name>
    <dbReference type="NCBI Taxonomy" id="2488791"/>
    <lineage>
        <taxon>Bacteria</taxon>
        <taxon>Bacillati</taxon>
        <taxon>Actinomycetota</taxon>
        <taxon>Actinomycetes</taxon>
        <taxon>Micrococcales</taxon>
        <taxon>Microbacteriaceae</taxon>
        <taxon>Gulosibacter</taxon>
    </lineage>
</organism>
<sequence>MRFYALIIFFAAVVSALACWGVYRMAMRHRWYPAVRERDVHRTPKPRLGGIAMYFAVLVALAIASQIGWFSIVFVSPTRIWGIIIAATIVVLVGVIDDFVDLDWMVKLAAQIAAGTVLAMNGVAITSLPVGGITVPSQWLSVFITVLAVVLVMNAVNFIDGLDGLVAGIAIIANSVFLVYAYLLTDQLQTSRFGLGALLSAIVVGVCFGFLPWNWNPSRMFMGDGGALLVGLLMASSTIAVTGEVDPAFVSRDELFPAFLPLLFPFAVMIVPIADFSMAVIRRLSAGKSPFSADKKHLHHRLLDMGHTQRRAVLIFYSWASVIGVSALLAFVVRDGVTWWVFLLIGMVVCTALTVAPLTSHRKRMEKLAQRSSYGDDDDEYDPLDALGVDEADRVRRAPAAPLALGRRMRTVLARDTDATADSPSPTATQEQK</sequence>
<dbReference type="AlphaFoldDB" id="A0A3P3W0Z7"/>
<evidence type="ECO:0000256" key="7">
    <source>
        <dbReference type="PIRSR" id="PIRSR600715-1"/>
    </source>
</evidence>
<feature type="transmembrane region" description="Helical" evidence="8">
    <location>
        <begin position="139"/>
        <end position="158"/>
    </location>
</feature>
<comment type="subcellular location">
    <subcellularLocation>
        <location evidence="1">Cell membrane</location>
        <topology evidence="1">Multi-pass membrane protein</topology>
    </subcellularLocation>
</comment>
<feature type="transmembrane region" description="Helical" evidence="8">
    <location>
        <begin position="6"/>
        <end position="27"/>
    </location>
</feature>
<dbReference type="GO" id="GO:0009103">
    <property type="term" value="P:lipopolysaccharide biosynthetic process"/>
    <property type="evidence" value="ECO:0007669"/>
    <property type="project" value="TreeGrafter"/>
</dbReference>
<dbReference type="GO" id="GO:0044038">
    <property type="term" value="P:cell wall macromolecule biosynthetic process"/>
    <property type="evidence" value="ECO:0007669"/>
    <property type="project" value="TreeGrafter"/>
</dbReference>
<dbReference type="GO" id="GO:0016780">
    <property type="term" value="F:phosphotransferase activity, for other substituted phosphate groups"/>
    <property type="evidence" value="ECO:0007669"/>
    <property type="project" value="InterPro"/>
</dbReference>
<evidence type="ECO:0000313" key="9">
    <source>
        <dbReference type="EMBL" id="RRJ88705.1"/>
    </source>
</evidence>
<dbReference type="RefSeq" id="WP_124968856.1">
    <property type="nucleotide sequence ID" value="NZ_RQVS01000001.1"/>
</dbReference>
<feature type="transmembrane region" description="Helical" evidence="8">
    <location>
        <begin position="80"/>
        <end position="100"/>
    </location>
</feature>
<dbReference type="PROSITE" id="PS51257">
    <property type="entry name" value="PROKAR_LIPOPROTEIN"/>
    <property type="match status" value="1"/>
</dbReference>
<comment type="caution">
    <text evidence="9">The sequence shown here is derived from an EMBL/GenBank/DDBJ whole genome shotgun (WGS) entry which is preliminary data.</text>
</comment>
<dbReference type="PANTHER" id="PTHR22926">
    <property type="entry name" value="PHOSPHO-N-ACETYLMURAMOYL-PENTAPEPTIDE-TRANSFERASE"/>
    <property type="match status" value="1"/>
</dbReference>
<dbReference type="InterPro" id="IPR018480">
    <property type="entry name" value="PNAcMuramoyl-5peptid_Trfase_CS"/>
</dbReference>
<proteinExistence type="predicted"/>
<feature type="transmembrane region" description="Helical" evidence="8">
    <location>
        <begin position="339"/>
        <end position="358"/>
    </location>
</feature>
<dbReference type="OrthoDB" id="9783652at2"/>
<keyword evidence="10" id="KW-1185">Reference proteome</keyword>
<evidence type="ECO:0000256" key="1">
    <source>
        <dbReference type="ARBA" id="ARBA00004651"/>
    </source>
</evidence>
<accession>A0A3P3W0Z7</accession>
<evidence type="ECO:0000256" key="2">
    <source>
        <dbReference type="ARBA" id="ARBA00022475"/>
    </source>
</evidence>
<keyword evidence="7" id="KW-0479">Metal-binding</keyword>
<dbReference type="EMBL" id="RQVS01000001">
    <property type="protein sequence ID" value="RRJ88705.1"/>
    <property type="molecule type" value="Genomic_DNA"/>
</dbReference>
<evidence type="ECO:0000256" key="6">
    <source>
        <dbReference type="ARBA" id="ARBA00023136"/>
    </source>
</evidence>
<protein>
    <submittedName>
        <fullName evidence="9">Undecaprenyl/decaprenyl-phosphate alpha-N-acetylglucosaminyl 1-phosphate transferase</fullName>
    </submittedName>
</protein>
<keyword evidence="5 8" id="KW-1133">Transmembrane helix</keyword>
<feature type="transmembrane region" description="Helical" evidence="8">
    <location>
        <begin position="165"/>
        <end position="183"/>
    </location>
</feature>
<keyword evidence="4 8" id="KW-0812">Transmembrane</keyword>
<evidence type="ECO:0000313" key="10">
    <source>
        <dbReference type="Proteomes" id="UP000274391"/>
    </source>
</evidence>
<comment type="cofactor">
    <cofactor evidence="7">
        <name>Mg(2+)</name>
        <dbReference type="ChEBI" id="CHEBI:18420"/>
    </cofactor>
</comment>
<feature type="transmembrane region" description="Helical" evidence="8">
    <location>
        <begin position="195"/>
        <end position="213"/>
    </location>
</feature>
<dbReference type="GO" id="GO:0005886">
    <property type="term" value="C:plasma membrane"/>
    <property type="evidence" value="ECO:0007669"/>
    <property type="project" value="UniProtKB-SubCell"/>
</dbReference>
<feature type="transmembrane region" description="Helical" evidence="8">
    <location>
        <begin position="112"/>
        <end position="133"/>
    </location>
</feature>
<dbReference type="GO" id="GO:0046872">
    <property type="term" value="F:metal ion binding"/>
    <property type="evidence" value="ECO:0007669"/>
    <property type="project" value="UniProtKB-KW"/>
</dbReference>
<dbReference type="InterPro" id="IPR000715">
    <property type="entry name" value="Glycosyl_transferase_4"/>
</dbReference>
<dbReference type="PANTHER" id="PTHR22926:SF3">
    <property type="entry name" value="UNDECAPRENYL-PHOSPHATE ALPHA-N-ACETYLGLUCOSAMINYL 1-PHOSPHATE TRANSFERASE"/>
    <property type="match status" value="1"/>
</dbReference>
<keyword evidence="7" id="KW-0460">Magnesium</keyword>